<keyword evidence="4 8" id="KW-1133">Transmembrane helix</keyword>
<gene>
    <name evidence="11" type="ORF">GA0070606_3448</name>
</gene>
<evidence type="ECO:0000259" key="9">
    <source>
        <dbReference type="Pfam" id="PF02687"/>
    </source>
</evidence>
<evidence type="ECO:0000313" key="11">
    <source>
        <dbReference type="EMBL" id="SCL61484.1"/>
    </source>
</evidence>
<keyword evidence="3 8" id="KW-0812">Transmembrane</keyword>
<keyword evidence="12" id="KW-1185">Reference proteome</keyword>
<protein>
    <submittedName>
        <fullName evidence="11">Putative ABC transport system permease protein</fullName>
    </submittedName>
</protein>
<evidence type="ECO:0000256" key="3">
    <source>
        <dbReference type="ARBA" id="ARBA00022692"/>
    </source>
</evidence>
<dbReference type="STRING" id="47855.GA0070606_3448"/>
<organism evidence="11 12">
    <name type="scientific">Micromonospora citrea</name>
    <dbReference type="NCBI Taxonomy" id="47855"/>
    <lineage>
        <taxon>Bacteria</taxon>
        <taxon>Bacillati</taxon>
        <taxon>Actinomycetota</taxon>
        <taxon>Actinomycetes</taxon>
        <taxon>Micromonosporales</taxon>
        <taxon>Micromonosporaceae</taxon>
        <taxon>Micromonospora</taxon>
    </lineage>
</organism>
<evidence type="ECO:0000256" key="8">
    <source>
        <dbReference type="SAM" id="Phobius"/>
    </source>
</evidence>
<feature type="transmembrane region" description="Helical" evidence="8">
    <location>
        <begin position="177"/>
        <end position="202"/>
    </location>
</feature>
<comment type="subcellular location">
    <subcellularLocation>
        <location evidence="1">Cell membrane</location>
        <topology evidence="1">Multi-pass membrane protein</topology>
    </subcellularLocation>
</comment>
<dbReference type="Proteomes" id="UP000199001">
    <property type="component" value="Unassembled WGS sequence"/>
</dbReference>
<evidence type="ECO:0000313" key="12">
    <source>
        <dbReference type="Proteomes" id="UP000199001"/>
    </source>
</evidence>
<dbReference type="AlphaFoldDB" id="A0A1C6V610"/>
<evidence type="ECO:0000259" key="10">
    <source>
        <dbReference type="Pfam" id="PF12704"/>
    </source>
</evidence>
<feature type="transmembrane region" description="Helical" evidence="8">
    <location>
        <begin position="260"/>
        <end position="283"/>
    </location>
</feature>
<proteinExistence type="inferred from homology"/>
<evidence type="ECO:0000256" key="2">
    <source>
        <dbReference type="ARBA" id="ARBA00022475"/>
    </source>
</evidence>
<dbReference type="EMBL" id="FMHZ01000002">
    <property type="protein sequence ID" value="SCL61484.1"/>
    <property type="molecule type" value="Genomic_DNA"/>
</dbReference>
<evidence type="ECO:0000256" key="4">
    <source>
        <dbReference type="ARBA" id="ARBA00022989"/>
    </source>
</evidence>
<keyword evidence="5 8" id="KW-0472">Membrane</keyword>
<dbReference type="Pfam" id="PF12704">
    <property type="entry name" value="MacB_PCD"/>
    <property type="match status" value="1"/>
</dbReference>
<dbReference type="GO" id="GO:0005886">
    <property type="term" value="C:plasma membrane"/>
    <property type="evidence" value="ECO:0007669"/>
    <property type="project" value="UniProtKB-SubCell"/>
</dbReference>
<evidence type="ECO:0000256" key="5">
    <source>
        <dbReference type="ARBA" id="ARBA00023136"/>
    </source>
</evidence>
<dbReference type="PANTHER" id="PTHR30572:SF4">
    <property type="entry name" value="ABC TRANSPORTER PERMEASE YTRF"/>
    <property type="match status" value="1"/>
</dbReference>
<dbReference type="Pfam" id="PF02687">
    <property type="entry name" value="FtsX"/>
    <property type="match status" value="1"/>
</dbReference>
<comment type="similarity">
    <text evidence="6">Belongs to the ABC-4 integral membrane protein family.</text>
</comment>
<evidence type="ECO:0000256" key="7">
    <source>
        <dbReference type="SAM" id="MobiDB-lite"/>
    </source>
</evidence>
<evidence type="ECO:0000256" key="1">
    <source>
        <dbReference type="ARBA" id="ARBA00004651"/>
    </source>
</evidence>
<sequence length="300" mass="31623">MLHFVLPRTERGRHGSPRRPLPAVRPRELDRWPAAQWSDDQHGQWLTETTSRIPTVVLGAVAASRLGIAGVPTGDGVGQQVMIGDRWFTVVGILAAVPLLPEIDRSVFVGWHAARSELAFDGHPTVLYIQTAEPAIEDVRAVLPETVNPQQPADVVVSRPSEALLAKRATQNAFSTLFLALAAVALLVGGIGVANTMVISVLERRAEIGLRRALGATRGQIRSQFLIESMMLALLGGVTGALLGGAATVAWATWHHWPVIVPLPATLAGLAGALVVGMAAGVYPSMRAAALAPTEALGSG</sequence>
<feature type="transmembrane region" description="Helical" evidence="8">
    <location>
        <begin position="232"/>
        <end position="254"/>
    </location>
</feature>
<feature type="region of interest" description="Disordered" evidence="7">
    <location>
        <begin position="1"/>
        <end position="24"/>
    </location>
</feature>
<dbReference type="InterPro" id="IPR050250">
    <property type="entry name" value="Macrolide_Exporter_MacB"/>
</dbReference>
<dbReference type="PANTHER" id="PTHR30572">
    <property type="entry name" value="MEMBRANE COMPONENT OF TRANSPORTER-RELATED"/>
    <property type="match status" value="1"/>
</dbReference>
<dbReference type="InterPro" id="IPR025857">
    <property type="entry name" value="MacB_PCD"/>
</dbReference>
<accession>A0A1C6V610</accession>
<dbReference type="InterPro" id="IPR003838">
    <property type="entry name" value="ABC3_permease_C"/>
</dbReference>
<evidence type="ECO:0000256" key="6">
    <source>
        <dbReference type="ARBA" id="ARBA00038076"/>
    </source>
</evidence>
<dbReference type="GO" id="GO:0022857">
    <property type="term" value="F:transmembrane transporter activity"/>
    <property type="evidence" value="ECO:0007669"/>
    <property type="project" value="TreeGrafter"/>
</dbReference>
<keyword evidence="2" id="KW-1003">Cell membrane</keyword>
<reference evidence="12" key="1">
    <citation type="submission" date="2016-06" db="EMBL/GenBank/DDBJ databases">
        <authorList>
            <person name="Varghese N."/>
            <person name="Submissions Spin"/>
        </authorList>
    </citation>
    <scope>NUCLEOTIDE SEQUENCE [LARGE SCALE GENOMIC DNA]</scope>
    <source>
        <strain evidence="12">DSM 43903</strain>
    </source>
</reference>
<feature type="domain" description="ABC3 transporter permease C-terminal" evidence="9">
    <location>
        <begin position="180"/>
        <end position="291"/>
    </location>
</feature>
<name>A0A1C6V610_9ACTN</name>
<feature type="domain" description="MacB-like periplasmic core" evidence="10">
    <location>
        <begin position="34"/>
        <end position="135"/>
    </location>
</feature>